<sequence length="277" mass="31582">MPKCPQDRSYAWADVESNKFYVKTSYYEFSSYKDLSAFLRVYNNILDKDKCFNGQIREGHACSEYYDIDWHLSIREDNAGPIVQLEQRVFEEFLAARSQYAPEYPVSGDQCRTINSSSSSKLPLHVVKTAYSFDNNNKHMLVFMQAMQGFKGARSMQDQDKDSLGDHIGMGAYSKNRVSEAASATIHLENFSSKSNAYLRLGTTGKTVLVEQLVKANNRFKFIAVICRRTPAAMLGERLRFSKYQDIRTGLIACDTVVIQAESLCEQMTSLMMRCNF</sequence>
<comment type="caution">
    <text evidence="1">The sequence shown here is derived from an EMBL/GenBank/DDBJ whole genome shotgun (WGS) entry which is preliminary data.</text>
</comment>
<protein>
    <submittedName>
        <fullName evidence="1">Uncharacterized protein</fullName>
    </submittedName>
</protein>
<dbReference type="Proteomes" id="UP000726737">
    <property type="component" value="Unassembled WGS sequence"/>
</dbReference>
<organism evidence="1 2">
    <name type="scientific">Mortierella polycephala</name>
    <dbReference type="NCBI Taxonomy" id="41804"/>
    <lineage>
        <taxon>Eukaryota</taxon>
        <taxon>Fungi</taxon>
        <taxon>Fungi incertae sedis</taxon>
        <taxon>Mucoromycota</taxon>
        <taxon>Mortierellomycotina</taxon>
        <taxon>Mortierellomycetes</taxon>
        <taxon>Mortierellales</taxon>
        <taxon>Mortierellaceae</taxon>
        <taxon>Mortierella</taxon>
    </lineage>
</organism>
<accession>A0A9P6Q1K9</accession>
<reference evidence="1" key="1">
    <citation type="journal article" date="2020" name="Fungal Divers.">
        <title>Resolving the Mortierellaceae phylogeny through synthesis of multi-gene phylogenetics and phylogenomics.</title>
        <authorList>
            <person name="Vandepol N."/>
            <person name="Liber J."/>
            <person name="Desiro A."/>
            <person name="Na H."/>
            <person name="Kennedy M."/>
            <person name="Barry K."/>
            <person name="Grigoriev I.V."/>
            <person name="Miller A.N."/>
            <person name="O'Donnell K."/>
            <person name="Stajich J.E."/>
            <person name="Bonito G."/>
        </authorList>
    </citation>
    <scope>NUCLEOTIDE SEQUENCE</scope>
    <source>
        <strain evidence="1">KOD948</strain>
    </source>
</reference>
<evidence type="ECO:0000313" key="1">
    <source>
        <dbReference type="EMBL" id="KAG0258558.1"/>
    </source>
</evidence>
<proteinExistence type="predicted"/>
<name>A0A9P6Q1K9_9FUNG</name>
<gene>
    <name evidence="1" type="ORF">BG011_003225</name>
</gene>
<evidence type="ECO:0000313" key="2">
    <source>
        <dbReference type="Proteomes" id="UP000726737"/>
    </source>
</evidence>
<dbReference type="EMBL" id="JAAAJA010000215">
    <property type="protein sequence ID" value="KAG0258558.1"/>
    <property type="molecule type" value="Genomic_DNA"/>
</dbReference>
<dbReference type="OrthoDB" id="2402312at2759"/>
<dbReference type="AlphaFoldDB" id="A0A9P6Q1K9"/>
<keyword evidence="2" id="KW-1185">Reference proteome</keyword>